<keyword evidence="2" id="KW-1185">Reference proteome</keyword>
<reference evidence="1" key="1">
    <citation type="submission" date="2020-09" db="EMBL/GenBank/DDBJ databases">
        <title>A novel bacterium of genus Mangrovicoccus, isolated from South China Sea.</title>
        <authorList>
            <person name="Huang H."/>
            <person name="Mo K."/>
            <person name="Hu Y."/>
        </authorList>
    </citation>
    <scope>NUCLEOTIDE SEQUENCE</scope>
    <source>
        <strain evidence="1">HB182678</strain>
    </source>
</reference>
<protein>
    <submittedName>
        <fullName evidence="1">Uncharacterized protein</fullName>
    </submittedName>
</protein>
<organism evidence="1 2">
    <name type="scientific">Mangrovicoccus algicola</name>
    <dbReference type="NCBI Taxonomy" id="2771008"/>
    <lineage>
        <taxon>Bacteria</taxon>
        <taxon>Pseudomonadati</taxon>
        <taxon>Pseudomonadota</taxon>
        <taxon>Alphaproteobacteria</taxon>
        <taxon>Rhodobacterales</taxon>
        <taxon>Paracoccaceae</taxon>
        <taxon>Mangrovicoccus</taxon>
    </lineage>
</organism>
<dbReference type="EMBL" id="JACVXA010000037">
    <property type="protein sequence ID" value="MBE3639044.1"/>
    <property type="molecule type" value="Genomic_DNA"/>
</dbReference>
<accession>A0A8J7CVR7</accession>
<gene>
    <name evidence="1" type="ORF">ICN82_12610</name>
</gene>
<dbReference type="Proteomes" id="UP000609121">
    <property type="component" value="Unassembled WGS sequence"/>
</dbReference>
<evidence type="ECO:0000313" key="2">
    <source>
        <dbReference type="Proteomes" id="UP000609121"/>
    </source>
</evidence>
<dbReference type="AlphaFoldDB" id="A0A8J7CVR7"/>
<name>A0A8J7CVR7_9RHOB</name>
<proteinExistence type="predicted"/>
<sequence length="120" mass="13233">MHDRQADADVAVVDYLQVPGSAAELFCSAIRFLRYRLGRRIEPLVMAFDESVIEARAADTLPVANTPVSTGFDDEDRLIWLQIDEITASGPLLPVFADTIRCEGLTDRQFADLLSSGFEG</sequence>
<comment type="caution">
    <text evidence="1">The sequence shown here is derived from an EMBL/GenBank/DDBJ whole genome shotgun (WGS) entry which is preliminary data.</text>
</comment>
<evidence type="ECO:0000313" key="1">
    <source>
        <dbReference type="EMBL" id="MBE3639044.1"/>
    </source>
</evidence>
<dbReference type="RefSeq" id="WP_193183303.1">
    <property type="nucleotide sequence ID" value="NZ_JACVXA010000037.1"/>
</dbReference>